<name>A0ACC5PWI4_ENTAG</name>
<organism evidence="1 2">
    <name type="scientific">Enterobacter agglomerans</name>
    <name type="common">Erwinia herbicola</name>
    <name type="synonym">Pantoea agglomerans</name>
    <dbReference type="NCBI Taxonomy" id="549"/>
    <lineage>
        <taxon>Bacteria</taxon>
        <taxon>Pseudomonadati</taxon>
        <taxon>Pseudomonadota</taxon>
        <taxon>Gammaproteobacteria</taxon>
        <taxon>Enterobacterales</taxon>
        <taxon>Erwiniaceae</taxon>
        <taxon>Pantoea</taxon>
        <taxon>Pantoea agglomerans group</taxon>
    </lineage>
</organism>
<dbReference type="Proteomes" id="UP000610459">
    <property type="component" value="Unassembled WGS sequence"/>
</dbReference>
<reference evidence="1 2" key="1">
    <citation type="journal article" date="2020" name="FEMS Microbiol. Ecol.">
        <title>Temporal dynamics of bacterial communities during seed development and maturation.</title>
        <authorList>
            <person name="Chesneau G."/>
            <person name="Torres-Cortes G."/>
            <person name="Briand M."/>
            <person name="Darrasse A."/>
            <person name="Preveaux A."/>
            <person name="Marais C."/>
            <person name="Jacques M.A."/>
            <person name="Shade A."/>
            <person name="Barret M."/>
        </authorList>
    </citation>
    <scope>NUCLEOTIDE SEQUENCE [LARGE SCALE GENOMIC DNA]</scope>
    <source>
        <strain evidence="1 2">CFBP13709</strain>
    </source>
</reference>
<proteinExistence type="predicted"/>
<sequence>MKSSHKITGAELAKIILGKTLTVPDMHALLRQAHPGYDPKSLRVALKTLEGSPNCRMETSLRGTHRAYHLHSVSDRFFERSVVVNRRTCTGKPRALLSFSEAELAYISRYNEFDRLLRAARAQ</sequence>
<gene>
    <name evidence="1" type="ORF">IFT41_23505</name>
</gene>
<accession>A0ACC5PWI4</accession>
<comment type="caution">
    <text evidence="1">The sequence shown here is derived from an EMBL/GenBank/DDBJ whole genome shotgun (WGS) entry which is preliminary data.</text>
</comment>
<protein>
    <submittedName>
        <fullName evidence="1">Uncharacterized protein</fullName>
    </submittedName>
</protein>
<dbReference type="EMBL" id="JACYNR010000031">
    <property type="protein sequence ID" value="MBD8129067.1"/>
    <property type="molecule type" value="Genomic_DNA"/>
</dbReference>
<evidence type="ECO:0000313" key="1">
    <source>
        <dbReference type="EMBL" id="MBD8129067.1"/>
    </source>
</evidence>
<evidence type="ECO:0000313" key="2">
    <source>
        <dbReference type="Proteomes" id="UP000610459"/>
    </source>
</evidence>
<keyword evidence="2" id="KW-1185">Reference proteome</keyword>